<dbReference type="STRING" id="425264.A0A3G2S1S5"/>
<evidence type="ECO:0000256" key="1">
    <source>
        <dbReference type="SAM" id="MobiDB-lite"/>
    </source>
</evidence>
<keyword evidence="3" id="KW-1185">Reference proteome</keyword>
<evidence type="ECO:0000313" key="3">
    <source>
        <dbReference type="Proteomes" id="UP000269793"/>
    </source>
</evidence>
<dbReference type="Pfam" id="PF11709">
    <property type="entry name" value="Mit_ribos_Mrp51"/>
    <property type="match status" value="1"/>
</dbReference>
<gene>
    <name evidence="2" type="ORF">DNF11_1051</name>
</gene>
<dbReference type="InterPro" id="IPR016712">
    <property type="entry name" value="Rbsml_bS1m-like"/>
</dbReference>
<feature type="region of interest" description="Disordered" evidence="1">
    <location>
        <begin position="447"/>
        <end position="481"/>
    </location>
</feature>
<protein>
    <submittedName>
        <fullName evidence="2">Mitochondrial ribosomal protein subunit</fullName>
    </submittedName>
</protein>
<dbReference type="EMBL" id="CP033149">
    <property type="protein sequence ID" value="AYO42001.1"/>
    <property type="molecule type" value="Genomic_DNA"/>
</dbReference>
<keyword evidence="2" id="KW-0689">Ribosomal protein</keyword>
<evidence type="ECO:0000313" key="2">
    <source>
        <dbReference type="EMBL" id="AYO42001.1"/>
    </source>
</evidence>
<proteinExistence type="predicted"/>
<dbReference type="GO" id="GO:0005840">
    <property type="term" value="C:ribosome"/>
    <property type="evidence" value="ECO:0007669"/>
    <property type="project" value="UniProtKB-KW"/>
</dbReference>
<organism evidence="2 3">
    <name type="scientific">Malassezia restricta (strain ATCC 96810 / NBRC 103918 / CBS 7877)</name>
    <name type="common">Seborrheic dermatitis infection agent</name>
    <dbReference type="NCBI Taxonomy" id="425264"/>
    <lineage>
        <taxon>Eukaryota</taxon>
        <taxon>Fungi</taxon>
        <taxon>Dikarya</taxon>
        <taxon>Basidiomycota</taxon>
        <taxon>Ustilaginomycotina</taxon>
        <taxon>Malasseziomycetes</taxon>
        <taxon>Malasseziales</taxon>
        <taxon>Malasseziaceae</taxon>
        <taxon>Malassezia</taxon>
    </lineage>
</organism>
<accession>A0A3G2S1S5</accession>
<dbReference type="PANTHER" id="PTHR28058:SF1">
    <property type="entry name" value="SMALL RIBOSOMAL SUBUNIT PROTEIN BS1M"/>
    <property type="match status" value="1"/>
</dbReference>
<name>A0A3G2S1S5_MALR7</name>
<dbReference type="PANTHER" id="PTHR28058">
    <property type="entry name" value="37S RIBOSOMAL PROTEIN MRP51, MITOCHONDRIAL"/>
    <property type="match status" value="1"/>
</dbReference>
<dbReference type="AlphaFoldDB" id="A0A3G2S1S5"/>
<reference evidence="2 3" key="1">
    <citation type="submission" date="2018-10" db="EMBL/GenBank/DDBJ databases">
        <title>Complete genome sequence of Malassezia restricta CBS 7877.</title>
        <authorList>
            <person name="Morand S.C."/>
            <person name="Bertignac M."/>
            <person name="Iltis A."/>
            <person name="Kolder I."/>
            <person name="Pirovano W."/>
            <person name="Jourdain R."/>
            <person name="Clavaud C."/>
        </authorList>
    </citation>
    <scope>NUCLEOTIDE SEQUENCE [LARGE SCALE GENOMIC DNA]</scope>
    <source>
        <strain evidence="2 3">CBS 7877</strain>
    </source>
</reference>
<sequence>MASSVLTRLLQRTRASTFDPYVSQVYQTPIAHAVRGDFGGKRPLPSSWQSTADMPAPRSHAGDLRYVTIQDIDDKHGMTNWKESEREPLFRKRWFEAGVRVSDKPRRDVLGVGVTGEDDVNSTFGPPPRIVYDHATLEDTNKLTSNVVWGTHHGRFASSADVLPNYHAMDERTFQRFLSDIRRRRPKFRKALEQNRKNVAIHERMERLAHEATDRTVTQDEWDKAATYPQNSSGVDMWTEARLPHAPQSAADYLRSSAEARYNAPNSQVLATPTHAAPAHPLRGLQYAQPDNIYTYLLNEPMQGRALHRVEEARRNRYFMNTDASLTVAIGGRAGHLPLQYRYGLDTVDYSRVNPKRGESYFRVLHAWMDMAPTVANARRAPPHVDCEPELGSLRTQVMALRRPGVENSYEAPPMPGSRRWIDDPDASHASAFGGNALRASSPEAGSLFGSLARKGRSGHMPRQDSRRQRLQKRKRDVPGSVQRDIQMLNNIKNLLSSQ</sequence>
<keyword evidence="2" id="KW-0687">Ribonucleoprotein</keyword>
<dbReference type="VEuPathDB" id="FungiDB:DNF11_1051"/>
<dbReference type="Proteomes" id="UP000269793">
    <property type="component" value="Chromosome II"/>
</dbReference>
<dbReference type="OrthoDB" id="2735536at2759"/>